<dbReference type="Proteomes" id="UP000598196">
    <property type="component" value="Unassembled WGS sequence"/>
</dbReference>
<feature type="transmembrane region" description="Helical" evidence="6">
    <location>
        <begin position="87"/>
        <end position="117"/>
    </location>
</feature>
<keyword evidence="3 6" id="KW-0812">Transmembrane</keyword>
<comment type="caution">
    <text evidence="8">The sequence shown here is derived from an EMBL/GenBank/DDBJ whole genome shotgun (WGS) entry which is preliminary data.</text>
</comment>
<comment type="subcellular location">
    <subcellularLocation>
        <location evidence="1">Membrane</location>
        <topology evidence="1">Multi-pass membrane protein</topology>
    </subcellularLocation>
</comment>
<dbReference type="RefSeq" id="WP_146287939.1">
    <property type="nucleotide sequence ID" value="NZ_BMLP01000009.1"/>
</dbReference>
<feature type="domain" description="Cation efflux protein transmembrane" evidence="7">
    <location>
        <begin position="16"/>
        <end position="222"/>
    </location>
</feature>
<dbReference type="InterPro" id="IPR027469">
    <property type="entry name" value="Cation_efflux_TMD_sf"/>
</dbReference>
<evidence type="ECO:0000256" key="3">
    <source>
        <dbReference type="ARBA" id="ARBA00022692"/>
    </source>
</evidence>
<dbReference type="InterPro" id="IPR058533">
    <property type="entry name" value="Cation_efflux_TM"/>
</dbReference>
<dbReference type="PANTHER" id="PTHR43840">
    <property type="entry name" value="MITOCHONDRIAL METAL TRANSPORTER 1-RELATED"/>
    <property type="match status" value="1"/>
</dbReference>
<reference evidence="8 9" key="1">
    <citation type="journal article" date="2014" name="Int. J. Syst. Evol. Microbiol.">
        <title>Complete genome sequence of Corynebacterium casei LMG S-19264T (=DSM 44701T), isolated from a smear-ripened cheese.</title>
        <authorList>
            <consortium name="US DOE Joint Genome Institute (JGI-PGF)"/>
            <person name="Walter F."/>
            <person name="Albersmeier A."/>
            <person name="Kalinowski J."/>
            <person name="Ruckert C."/>
        </authorList>
    </citation>
    <scope>NUCLEOTIDE SEQUENCE [LARGE SCALE GENOMIC DNA]</scope>
    <source>
        <strain evidence="8 9">CGMCC 1.7029</strain>
    </source>
</reference>
<organism evidence="8 9">
    <name type="scientific">Gemmobacter aquaticus</name>
    <dbReference type="NCBI Taxonomy" id="490185"/>
    <lineage>
        <taxon>Bacteria</taxon>
        <taxon>Pseudomonadati</taxon>
        <taxon>Pseudomonadota</taxon>
        <taxon>Alphaproteobacteria</taxon>
        <taxon>Rhodobacterales</taxon>
        <taxon>Paracoccaceae</taxon>
        <taxon>Gemmobacter</taxon>
    </lineage>
</organism>
<evidence type="ECO:0000256" key="1">
    <source>
        <dbReference type="ARBA" id="ARBA00004141"/>
    </source>
</evidence>
<dbReference type="PANTHER" id="PTHR43840:SF15">
    <property type="entry name" value="MITOCHONDRIAL METAL TRANSPORTER 1-RELATED"/>
    <property type="match status" value="1"/>
</dbReference>
<name>A0A918DDS0_9RHOB</name>
<evidence type="ECO:0000256" key="4">
    <source>
        <dbReference type="ARBA" id="ARBA00022989"/>
    </source>
</evidence>
<dbReference type="SUPFAM" id="SSF161111">
    <property type="entry name" value="Cation efflux protein transmembrane domain-like"/>
    <property type="match status" value="1"/>
</dbReference>
<dbReference type="OrthoDB" id="2388015at2"/>
<dbReference type="AlphaFoldDB" id="A0A918DDS0"/>
<evidence type="ECO:0000256" key="6">
    <source>
        <dbReference type="SAM" id="Phobius"/>
    </source>
</evidence>
<keyword evidence="4 6" id="KW-1133">Transmembrane helix</keyword>
<feature type="transmembrane region" description="Helical" evidence="6">
    <location>
        <begin position="12"/>
        <end position="34"/>
    </location>
</feature>
<dbReference type="GO" id="GO:0015093">
    <property type="term" value="F:ferrous iron transmembrane transporter activity"/>
    <property type="evidence" value="ECO:0007669"/>
    <property type="project" value="TreeGrafter"/>
</dbReference>
<keyword evidence="5 6" id="KW-0472">Membrane</keyword>
<feature type="transmembrane region" description="Helical" evidence="6">
    <location>
        <begin position="165"/>
        <end position="184"/>
    </location>
</feature>
<evidence type="ECO:0000313" key="8">
    <source>
        <dbReference type="EMBL" id="GGO37620.1"/>
    </source>
</evidence>
<dbReference type="GO" id="GO:0005886">
    <property type="term" value="C:plasma membrane"/>
    <property type="evidence" value="ECO:0007669"/>
    <property type="project" value="TreeGrafter"/>
</dbReference>
<evidence type="ECO:0000313" key="9">
    <source>
        <dbReference type="Proteomes" id="UP000598196"/>
    </source>
</evidence>
<protein>
    <submittedName>
        <fullName evidence="8">Cation diffusion facilitator transporter</fullName>
    </submittedName>
</protein>
<keyword evidence="9" id="KW-1185">Reference proteome</keyword>
<dbReference type="GO" id="GO:0006882">
    <property type="term" value="P:intracellular zinc ion homeostasis"/>
    <property type="evidence" value="ECO:0007669"/>
    <property type="project" value="TreeGrafter"/>
</dbReference>
<feature type="transmembrane region" description="Helical" evidence="6">
    <location>
        <begin position="46"/>
        <end position="66"/>
    </location>
</feature>
<evidence type="ECO:0000256" key="5">
    <source>
        <dbReference type="ARBA" id="ARBA00023136"/>
    </source>
</evidence>
<feature type="transmembrane region" description="Helical" evidence="6">
    <location>
        <begin position="123"/>
        <end position="144"/>
    </location>
</feature>
<dbReference type="GO" id="GO:0015086">
    <property type="term" value="F:cadmium ion transmembrane transporter activity"/>
    <property type="evidence" value="ECO:0007669"/>
    <property type="project" value="TreeGrafter"/>
</dbReference>
<accession>A0A918DDS0</accession>
<dbReference type="InterPro" id="IPR050291">
    <property type="entry name" value="CDF_Transporter"/>
</dbReference>
<dbReference type="GO" id="GO:0015341">
    <property type="term" value="F:zinc efflux antiporter activity"/>
    <property type="evidence" value="ECO:0007669"/>
    <property type="project" value="TreeGrafter"/>
</dbReference>
<proteinExistence type="predicted"/>
<dbReference type="Gene3D" id="1.20.1510.10">
    <property type="entry name" value="Cation efflux protein transmembrane domain"/>
    <property type="match status" value="1"/>
</dbReference>
<gene>
    <name evidence="8" type="ORF">GCM10010991_33600</name>
</gene>
<sequence length="315" mass="34109">MRAVEIRGRLEQRLLLTAVAATLCVSGLGFLFGLLTGSFSILFDGVYALIDATMGALALLVARLILRDALKHDEEAPGRVRYQYGFWHLEPMVLALNATMLTLAAGYALVSSVMLIFEGGTELNFDAAILYTVIVIVICFAMAARQRRQNLRLGSGFVALDAKGWLMSGAITLALLVGFAIGRALEGTSLAWVQPYVDPVILALVCLVVIPMPFADLREAVAGILRVAPEDLDHHVLTVAAAARERHGFADSYTYVAQVGRATLIEIHFITPPGWPLSSVAQLDAIRQEVGDAIGDEGPNRWLTISFTEDPAWAF</sequence>
<evidence type="ECO:0000259" key="7">
    <source>
        <dbReference type="Pfam" id="PF01545"/>
    </source>
</evidence>
<dbReference type="Pfam" id="PF01545">
    <property type="entry name" value="Cation_efflux"/>
    <property type="match status" value="1"/>
</dbReference>
<feature type="transmembrane region" description="Helical" evidence="6">
    <location>
        <begin position="196"/>
        <end position="215"/>
    </location>
</feature>
<evidence type="ECO:0000256" key="2">
    <source>
        <dbReference type="ARBA" id="ARBA00022448"/>
    </source>
</evidence>
<dbReference type="EMBL" id="BMLP01000009">
    <property type="protein sequence ID" value="GGO37620.1"/>
    <property type="molecule type" value="Genomic_DNA"/>
</dbReference>
<keyword evidence="2" id="KW-0813">Transport</keyword>